<dbReference type="InterPro" id="IPR001533">
    <property type="entry name" value="Pterin_deHydtase"/>
</dbReference>
<sequence>MEKIDTKVLPEKLATAPAWTLSNDHLSIHREFKFADFVEAFAFMSAVAITSEKRNHHPEWFNVYNKVQIKWTTHDAGGLTQRDFDMAQFCDSIAQGFGHAAV</sequence>
<dbReference type="HAMAP" id="MF_00434">
    <property type="entry name" value="Pterin_4_alpha"/>
    <property type="match status" value="1"/>
</dbReference>
<dbReference type="CDD" id="cd00914">
    <property type="entry name" value="PCD_DCoH_subfamily_b"/>
    <property type="match status" value="1"/>
</dbReference>
<evidence type="ECO:0000256" key="1">
    <source>
        <dbReference type="ARBA" id="ARBA00001554"/>
    </source>
</evidence>
<dbReference type="InterPro" id="IPR036428">
    <property type="entry name" value="PCD_sf"/>
</dbReference>
<protein>
    <recommendedName>
        <fullName evidence="4">Putative pterin-4-alpha-carbinolamine dehydratase</fullName>
        <shortName evidence="4">PHS</shortName>
        <ecNumber evidence="4">4.2.1.96</ecNumber>
    </recommendedName>
    <alternativeName>
        <fullName evidence="4">4-alpha-hydroxy-tetrahydropterin dehydratase</fullName>
    </alternativeName>
    <alternativeName>
        <fullName evidence="4">Pterin carbinolamine dehydratase</fullName>
        <shortName evidence="4">PCD</shortName>
    </alternativeName>
</protein>
<proteinExistence type="inferred from homology"/>
<organism evidence="5 6">
    <name type="scientific">Duganella flavida</name>
    <dbReference type="NCBI Taxonomy" id="2692175"/>
    <lineage>
        <taxon>Bacteria</taxon>
        <taxon>Pseudomonadati</taxon>
        <taxon>Pseudomonadota</taxon>
        <taxon>Betaproteobacteria</taxon>
        <taxon>Burkholderiales</taxon>
        <taxon>Oxalobacteraceae</taxon>
        <taxon>Telluria group</taxon>
        <taxon>Duganella</taxon>
    </lineage>
</organism>
<evidence type="ECO:0000313" key="6">
    <source>
        <dbReference type="Proteomes" id="UP000479335"/>
    </source>
</evidence>
<dbReference type="Pfam" id="PF01329">
    <property type="entry name" value="Pterin_4a"/>
    <property type="match status" value="1"/>
</dbReference>
<dbReference type="PANTHER" id="PTHR12599:SF0">
    <property type="entry name" value="PTERIN-4-ALPHA-CARBINOLAMINE DEHYDRATASE"/>
    <property type="match status" value="1"/>
</dbReference>
<gene>
    <name evidence="5" type="ORF">GTP46_04110</name>
</gene>
<keyword evidence="3 4" id="KW-0456">Lyase</keyword>
<comment type="similarity">
    <text evidence="2 4">Belongs to the pterin-4-alpha-carbinolamine dehydratase family.</text>
</comment>
<dbReference type="NCBIfam" id="NF002018">
    <property type="entry name" value="PRK00823.1-3"/>
    <property type="match status" value="1"/>
</dbReference>
<dbReference type="EMBL" id="WWCN01000002">
    <property type="protein sequence ID" value="MYM21836.1"/>
    <property type="molecule type" value="Genomic_DNA"/>
</dbReference>
<name>A0A6L8K314_9BURK</name>
<evidence type="ECO:0000256" key="2">
    <source>
        <dbReference type="ARBA" id="ARBA00006472"/>
    </source>
</evidence>
<comment type="caution">
    <text evidence="5">The sequence shown here is derived from an EMBL/GenBank/DDBJ whole genome shotgun (WGS) entry which is preliminary data.</text>
</comment>
<evidence type="ECO:0000313" key="5">
    <source>
        <dbReference type="EMBL" id="MYM21836.1"/>
    </source>
</evidence>
<dbReference type="AlphaFoldDB" id="A0A6L8K314"/>
<dbReference type="SUPFAM" id="SSF55248">
    <property type="entry name" value="PCD-like"/>
    <property type="match status" value="1"/>
</dbReference>
<dbReference type="GO" id="GO:0006729">
    <property type="term" value="P:tetrahydrobiopterin biosynthetic process"/>
    <property type="evidence" value="ECO:0007669"/>
    <property type="project" value="InterPro"/>
</dbReference>
<dbReference type="Proteomes" id="UP000479335">
    <property type="component" value="Unassembled WGS sequence"/>
</dbReference>
<dbReference type="Gene3D" id="3.30.1360.20">
    <property type="entry name" value="Transcriptional coactivator/pterin dehydratase"/>
    <property type="match status" value="1"/>
</dbReference>
<dbReference type="RefSeq" id="WP_161005343.1">
    <property type="nucleotide sequence ID" value="NZ_WWCN01000002.1"/>
</dbReference>
<accession>A0A6L8K314</accession>
<dbReference type="PANTHER" id="PTHR12599">
    <property type="entry name" value="PTERIN-4-ALPHA-CARBINOLAMINE DEHYDRATASE"/>
    <property type="match status" value="1"/>
</dbReference>
<dbReference type="GO" id="GO:0008124">
    <property type="term" value="F:4-alpha-hydroxytetrahydrobiopterin dehydratase activity"/>
    <property type="evidence" value="ECO:0007669"/>
    <property type="project" value="UniProtKB-UniRule"/>
</dbReference>
<reference evidence="5 6" key="1">
    <citation type="submission" date="2019-12" db="EMBL/GenBank/DDBJ databases">
        <title>Novel species isolated from a subtropical stream in China.</title>
        <authorList>
            <person name="Lu H."/>
        </authorList>
    </citation>
    <scope>NUCLEOTIDE SEQUENCE [LARGE SCALE GENOMIC DNA]</scope>
    <source>
        <strain evidence="5 6">FT135W</strain>
    </source>
</reference>
<keyword evidence="6" id="KW-1185">Reference proteome</keyword>
<comment type="catalytic activity">
    <reaction evidence="1 4">
        <text>(4aS,6R)-4a-hydroxy-L-erythro-5,6,7,8-tetrahydrobiopterin = (6R)-L-erythro-6,7-dihydrobiopterin + H2O</text>
        <dbReference type="Rhea" id="RHEA:11920"/>
        <dbReference type="ChEBI" id="CHEBI:15377"/>
        <dbReference type="ChEBI" id="CHEBI:15642"/>
        <dbReference type="ChEBI" id="CHEBI:43120"/>
        <dbReference type="EC" id="4.2.1.96"/>
    </reaction>
</comment>
<dbReference type="EC" id="4.2.1.96" evidence="4"/>
<evidence type="ECO:0000256" key="3">
    <source>
        <dbReference type="ARBA" id="ARBA00023239"/>
    </source>
</evidence>
<evidence type="ECO:0000256" key="4">
    <source>
        <dbReference type="HAMAP-Rule" id="MF_00434"/>
    </source>
</evidence>